<keyword evidence="1" id="KW-0805">Transcription regulation</keyword>
<dbReference type="InterPro" id="IPR051081">
    <property type="entry name" value="HTH_MetalResp_TranReg"/>
</dbReference>
<dbReference type="InterPro" id="IPR036388">
    <property type="entry name" value="WH-like_DNA-bd_sf"/>
</dbReference>
<feature type="domain" description="HTH arsR-type" evidence="4">
    <location>
        <begin position="7"/>
        <end position="101"/>
    </location>
</feature>
<dbReference type="InterPro" id="IPR011991">
    <property type="entry name" value="ArsR-like_HTH"/>
</dbReference>
<dbReference type="GO" id="GO:0003677">
    <property type="term" value="F:DNA binding"/>
    <property type="evidence" value="ECO:0007669"/>
    <property type="project" value="UniProtKB-KW"/>
</dbReference>
<dbReference type="RefSeq" id="WP_149485095.1">
    <property type="nucleotide sequence ID" value="NZ_CP036150.1"/>
</dbReference>
<evidence type="ECO:0000256" key="2">
    <source>
        <dbReference type="ARBA" id="ARBA00023125"/>
    </source>
</evidence>
<dbReference type="PANTHER" id="PTHR33154">
    <property type="entry name" value="TRANSCRIPTIONAL REGULATOR, ARSR FAMILY"/>
    <property type="match status" value="1"/>
</dbReference>
<protein>
    <submittedName>
        <fullName evidence="5">ArsR family transcriptional regulator</fullName>
    </submittedName>
</protein>
<dbReference type="OrthoDB" id="9798835at2"/>
<dbReference type="AlphaFoldDB" id="A0A5C1QFS8"/>
<dbReference type="KEGG" id="ock:EXM22_03055"/>
<dbReference type="SMART" id="SM00418">
    <property type="entry name" value="HTH_ARSR"/>
    <property type="match status" value="1"/>
</dbReference>
<reference evidence="5 6" key="1">
    <citation type="submission" date="2019-02" db="EMBL/GenBank/DDBJ databases">
        <title>Complete Genome Sequence and Methylome Analysis of free living Spirochaetas.</title>
        <authorList>
            <person name="Fomenkov A."/>
            <person name="Dubinina G."/>
            <person name="Leshcheva N."/>
            <person name="Mikheeva N."/>
            <person name="Grabovich M."/>
            <person name="Vincze T."/>
            <person name="Roberts R.J."/>
        </authorList>
    </citation>
    <scope>NUCLEOTIDE SEQUENCE [LARGE SCALE GENOMIC DNA]</scope>
    <source>
        <strain evidence="5 6">K2</strain>
    </source>
</reference>
<dbReference type="InterPro" id="IPR036390">
    <property type="entry name" value="WH_DNA-bd_sf"/>
</dbReference>
<sequence>MENKCNCPEELVEGYARKLKVCGHPLRLKMLCLIERQDCCVSELWQCLDQPQPVISQHLAVLKDKGIVDSATEGNKRIYRIVDPFVQNIIAGFDGILPEKSSQ</sequence>
<dbReference type="PRINTS" id="PR00778">
    <property type="entry name" value="HTHARSR"/>
</dbReference>
<evidence type="ECO:0000259" key="4">
    <source>
        <dbReference type="PROSITE" id="PS50987"/>
    </source>
</evidence>
<keyword evidence="2" id="KW-0238">DNA-binding</keyword>
<accession>A0A5C1QFS8</accession>
<dbReference type="CDD" id="cd00090">
    <property type="entry name" value="HTH_ARSR"/>
    <property type="match status" value="1"/>
</dbReference>
<dbReference type="PROSITE" id="PS50987">
    <property type="entry name" value="HTH_ARSR_2"/>
    <property type="match status" value="1"/>
</dbReference>
<dbReference type="Gene3D" id="1.10.10.10">
    <property type="entry name" value="Winged helix-like DNA-binding domain superfamily/Winged helix DNA-binding domain"/>
    <property type="match status" value="1"/>
</dbReference>
<dbReference type="Proteomes" id="UP000324209">
    <property type="component" value="Chromosome"/>
</dbReference>
<evidence type="ECO:0000256" key="1">
    <source>
        <dbReference type="ARBA" id="ARBA00023015"/>
    </source>
</evidence>
<dbReference type="PANTHER" id="PTHR33154:SF33">
    <property type="entry name" value="TRANSCRIPTIONAL REPRESSOR SDPR"/>
    <property type="match status" value="1"/>
</dbReference>
<dbReference type="EMBL" id="CP036150">
    <property type="protein sequence ID" value="QEN07013.1"/>
    <property type="molecule type" value="Genomic_DNA"/>
</dbReference>
<evidence type="ECO:0000313" key="5">
    <source>
        <dbReference type="EMBL" id="QEN07013.1"/>
    </source>
</evidence>
<dbReference type="Pfam" id="PF01022">
    <property type="entry name" value="HTH_5"/>
    <property type="match status" value="1"/>
</dbReference>
<evidence type="ECO:0000256" key="3">
    <source>
        <dbReference type="ARBA" id="ARBA00023163"/>
    </source>
</evidence>
<dbReference type="GO" id="GO:0003700">
    <property type="term" value="F:DNA-binding transcription factor activity"/>
    <property type="evidence" value="ECO:0007669"/>
    <property type="project" value="InterPro"/>
</dbReference>
<keyword evidence="3" id="KW-0804">Transcription</keyword>
<evidence type="ECO:0000313" key="6">
    <source>
        <dbReference type="Proteomes" id="UP000324209"/>
    </source>
</evidence>
<proteinExistence type="predicted"/>
<dbReference type="SUPFAM" id="SSF46785">
    <property type="entry name" value="Winged helix' DNA-binding domain"/>
    <property type="match status" value="1"/>
</dbReference>
<organism evidence="5 6">
    <name type="scientific">Oceanispirochaeta crateris</name>
    <dbReference type="NCBI Taxonomy" id="2518645"/>
    <lineage>
        <taxon>Bacteria</taxon>
        <taxon>Pseudomonadati</taxon>
        <taxon>Spirochaetota</taxon>
        <taxon>Spirochaetia</taxon>
        <taxon>Spirochaetales</taxon>
        <taxon>Spirochaetaceae</taxon>
        <taxon>Oceanispirochaeta</taxon>
    </lineage>
</organism>
<gene>
    <name evidence="5" type="ORF">EXM22_03055</name>
</gene>
<dbReference type="NCBIfam" id="NF033788">
    <property type="entry name" value="HTH_metalloreg"/>
    <property type="match status" value="1"/>
</dbReference>
<keyword evidence="6" id="KW-1185">Reference proteome</keyword>
<dbReference type="InterPro" id="IPR001845">
    <property type="entry name" value="HTH_ArsR_DNA-bd_dom"/>
</dbReference>
<name>A0A5C1QFS8_9SPIO</name>